<dbReference type="Proteomes" id="UP001280581">
    <property type="component" value="Unassembled WGS sequence"/>
</dbReference>
<gene>
    <name evidence="1" type="ORF">GRF29_185g999634</name>
</gene>
<dbReference type="SUPFAM" id="SSF50405">
    <property type="entry name" value="Actin-crosslinking proteins"/>
    <property type="match status" value="1"/>
</dbReference>
<name>A0AAN6RC00_9PLEO</name>
<dbReference type="InterPro" id="IPR008999">
    <property type="entry name" value="Actin-crosslinking"/>
</dbReference>
<reference evidence="1 2" key="1">
    <citation type="submission" date="2021-02" db="EMBL/GenBank/DDBJ databases">
        <title>Genome assembly of Pseudopithomyces chartarum.</title>
        <authorList>
            <person name="Jauregui R."/>
            <person name="Singh J."/>
            <person name="Voisey C."/>
        </authorList>
    </citation>
    <scope>NUCLEOTIDE SEQUENCE [LARGE SCALE GENOMIC DNA]</scope>
    <source>
        <strain evidence="1 2">AGR01</strain>
    </source>
</reference>
<sequence length="176" mass="19330">MDTHVLASGCAAADTDTSTDCPTVLTPSTTTIAERDVIKLESSVPLAGKVFILHDHKTGRVLTLLDGHVSLQPPGTPGSAYRWMCEEREGWLGFKNIASGTYLGHNFWGDVCAAAHQHMGWENFCVRIQPNGGYVLLMTHWAQLWPLKQKDEGGMQKLLKAEAPVKDGNVWVFVEV</sequence>
<evidence type="ECO:0000313" key="1">
    <source>
        <dbReference type="EMBL" id="KAK3201454.1"/>
    </source>
</evidence>
<dbReference type="EMBL" id="WVTA01000016">
    <property type="protein sequence ID" value="KAK3201454.1"/>
    <property type="molecule type" value="Genomic_DNA"/>
</dbReference>
<evidence type="ECO:0000313" key="2">
    <source>
        <dbReference type="Proteomes" id="UP001280581"/>
    </source>
</evidence>
<accession>A0AAN6RC00</accession>
<proteinExistence type="predicted"/>
<dbReference type="PANTHER" id="PTHR39697">
    <property type="entry name" value="RICIN B LECTIN DOMAIN-CONTAINING PROTEIN-RELATED"/>
    <property type="match status" value="1"/>
</dbReference>
<dbReference type="Gene3D" id="2.80.10.50">
    <property type="match status" value="1"/>
</dbReference>
<organism evidence="1 2">
    <name type="scientific">Pseudopithomyces chartarum</name>
    <dbReference type="NCBI Taxonomy" id="1892770"/>
    <lineage>
        <taxon>Eukaryota</taxon>
        <taxon>Fungi</taxon>
        <taxon>Dikarya</taxon>
        <taxon>Ascomycota</taxon>
        <taxon>Pezizomycotina</taxon>
        <taxon>Dothideomycetes</taxon>
        <taxon>Pleosporomycetidae</taxon>
        <taxon>Pleosporales</taxon>
        <taxon>Massarineae</taxon>
        <taxon>Didymosphaeriaceae</taxon>
        <taxon>Pseudopithomyces</taxon>
    </lineage>
</organism>
<comment type="caution">
    <text evidence="1">The sequence shown here is derived from an EMBL/GenBank/DDBJ whole genome shotgun (WGS) entry which is preliminary data.</text>
</comment>
<keyword evidence="2" id="KW-1185">Reference proteome</keyword>
<protein>
    <submittedName>
        <fullName evidence="1">Uncharacterized protein</fullName>
    </submittedName>
</protein>
<dbReference type="AlphaFoldDB" id="A0AAN6RC00"/>
<dbReference type="PANTHER" id="PTHR39697:SF1">
    <property type="entry name" value="RICIN B LECTIN DOMAIN-CONTAINING PROTEIN"/>
    <property type="match status" value="1"/>
</dbReference>